<dbReference type="Pfam" id="PF00989">
    <property type="entry name" value="PAS"/>
    <property type="match status" value="1"/>
</dbReference>
<feature type="domain" description="CheB-type methylesterase" evidence="11">
    <location>
        <begin position="7"/>
        <end position="189"/>
    </location>
</feature>
<dbReference type="PROSITE" id="PS50109">
    <property type="entry name" value="HIS_KIN"/>
    <property type="match status" value="1"/>
</dbReference>
<dbReference type="SMART" id="SM00388">
    <property type="entry name" value="HisKA"/>
    <property type="match status" value="1"/>
</dbReference>
<evidence type="ECO:0000259" key="10">
    <source>
        <dbReference type="PROSITE" id="PS50113"/>
    </source>
</evidence>
<keyword evidence="7" id="KW-0175">Coiled coil</keyword>
<dbReference type="SMART" id="SM00387">
    <property type="entry name" value="HATPase_c"/>
    <property type="match status" value="1"/>
</dbReference>
<evidence type="ECO:0000256" key="5">
    <source>
        <dbReference type="ARBA" id="ARBA00022691"/>
    </source>
</evidence>
<dbReference type="SUPFAM" id="SSF55785">
    <property type="entry name" value="PYP-like sensor domain (PAS domain)"/>
    <property type="match status" value="3"/>
</dbReference>
<keyword evidence="4" id="KW-0808">Transferase</keyword>
<evidence type="ECO:0000259" key="11">
    <source>
        <dbReference type="PROSITE" id="PS50122"/>
    </source>
</evidence>
<dbReference type="InterPro" id="IPR005467">
    <property type="entry name" value="His_kinase_dom"/>
</dbReference>
<accession>A0ABU6IT09</accession>
<dbReference type="SMART" id="SM00091">
    <property type="entry name" value="PAS"/>
    <property type="match status" value="3"/>
</dbReference>
<reference evidence="13 14" key="1">
    <citation type="submission" date="2024-01" db="EMBL/GenBank/DDBJ databases">
        <title>The strains designed SYSU M86414 and SYSU M84420 isolated from the marine sediment in San Sha City (Hainan Province, China).</title>
        <authorList>
            <person name="Guo D."/>
        </authorList>
    </citation>
    <scope>NUCLEOTIDE SEQUENCE [LARGE SCALE GENOMIC DNA]</scope>
    <source>
        <strain evidence="13 14">SYSU M84420</strain>
    </source>
</reference>
<dbReference type="InterPro" id="IPR003661">
    <property type="entry name" value="HisK_dim/P_dom"/>
</dbReference>
<dbReference type="InterPro" id="IPR000673">
    <property type="entry name" value="Sig_transdc_resp-reg_Me-estase"/>
</dbReference>
<evidence type="ECO:0000259" key="12">
    <source>
        <dbReference type="PROSITE" id="PS50123"/>
    </source>
</evidence>
<comment type="catalytic activity">
    <reaction evidence="2">
        <text>L-glutamyl-[protein] + S-adenosyl-L-methionine = [protein]-L-glutamate 5-O-methyl ester + S-adenosyl-L-homocysteine</text>
        <dbReference type="Rhea" id="RHEA:24452"/>
        <dbReference type="Rhea" id="RHEA-COMP:10208"/>
        <dbReference type="Rhea" id="RHEA-COMP:10311"/>
        <dbReference type="ChEBI" id="CHEBI:29973"/>
        <dbReference type="ChEBI" id="CHEBI:57856"/>
        <dbReference type="ChEBI" id="CHEBI:59789"/>
        <dbReference type="ChEBI" id="CHEBI:82795"/>
        <dbReference type="EC" id="2.1.1.80"/>
    </reaction>
</comment>
<dbReference type="Pfam" id="PF13426">
    <property type="entry name" value="PAS_9"/>
    <property type="match status" value="1"/>
</dbReference>
<evidence type="ECO:0000256" key="3">
    <source>
        <dbReference type="ARBA" id="ARBA00022603"/>
    </source>
</evidence>
<keyword evidence="6" id="KW-0378">Hydrolase</keyword>
<dbReference type="PROSITE" id="PS50113">
    <property type="entry name" value="PAC"/>
    <property type="match status" value="1"/>
</dbReference>
<dbReference type="SMART" id="SM00086">
    <property type="entry name" value="PAC"/>
    <property type="match status" value="1"/>
</dbReference>
<dbReference type="Gene3D" id="1.10.155.10">
    <property type="entry name" value="Chemotaxis receptor methyltransferase CheR, N-terminal domain"/>
    <property type="match status" value="1"/>
</dbReference>
<dbReference type="SUPFAM" id="SSF47757">
    <property type="entry name" value="Chemotaxis receptor methyltransferase CheR, N-terminal domain"/>
    <property type="match status" value="1"/>
</dbReference>
<evidence type="ECO:0000256" key="2">
    <source>
        <dbReference type="ARBA" id="ARBA00001541"/>
    </source>
</evidence>
<dbReference type="SUPFAM" id="SSF55874">
    <property type="entry name" value="ATPase domain of HSP90 chaperone/DNA topoisomerase II/histidine kinase"/>
    <property type="match status" value="1"/>
</dbReference>
<dbReference type="Proteomes" id="UP001355298">
    <property type="component" value="Unassembled WGS sequence"/>
</dbReference>
<feature type="active site" evidence="6">
    <location>
        <position position="131"/>
    </location>
</feature>
<dbReference type="SUPFAM" id="SSF52738">
    <property type="entry name" value="Methylesterase CheB, C-terminal domain"/>
    <property type="match status" value="1"/>
</dbReference>
<proteinExistence type="predicted"/>
<feature type="domain" description="PAS" evidence="9">
    <location>
        <begin position="848"/>
        <end position="919"/>
    </location>
</feature>
<feature type="domain" description="CheR-type methyltransferase" evidence="12">
    <location>
        <begin position="211"/>
        <end position="467"/>
    </location>
</feature>
<dbReference type="InterPro" id="IPR000780">
    <property type="entry name" value="CheR_MeTrfase"/>
</dbReference>
<feature type="domain" description="PAS" evidence="9">
    <location>
        <begin position="971"/>
        <end position="1026"/>
    </location>
</feature>
<dbReference type="InterPro" id="IPR036097">
    <property type="entry name" value="HisK_dim/P_sf"/>
</dbReference>
<evidence type="ECO:0000259" key="9">
    <source>
        <dbReference type="PROSITE" id="PS50112"/>
    </source>
</evidence>
<feature type="active site" evidence="6">
    <location>
        <position position="40"/>
    </location>
</feature>
<dbReference type="InterPro" id="IPR050903">
    <property type="entry name" value="Bact_Chemotaxis_MeTrfase"/>
</dbReference>
<evidence type="ECO:0000256" key="1">
    <source>
        <dbReference type="ARBA" id="ARBA00000085"/>
    </source>
</evidence>
<dbReference type="InterPro" id="IPR003594">
    <property type="entry name" value="HATPase_dom"/>
</dbReference>
<evidence type="ECO:0000256" key="7">
    <source>
        <dbReference type="SAM" id="Coils"/>
    </source>
</evidence>
<feature type="domain" description="PAC" evidence="10">
    <location>
        <begin position="1043"/>
        <end position="1097"/>
    </location>
</feature>
<dbReference type="CDD" id="cd00130">
    <property type="entry name" value="PAS"/>
    <property type="match status" value="2"/>
</dbReference>
<gene>
    <name evidence="13" type="ORF">VOP03_12090</name>
</gene>
<dbReference type="Pfam" id="PF13596">
    <property type="entry name" value="PAS_10"/>
    <property type="match status" value="1"/>
</dbReference>
<keyword evidence="5" id="KW-0949">S-adenosyl-L-methionine</keyword>
<dbReference type="RefSeq" id="WP_326279053.1">
    <property type="nucleotide sequence ID" value="NZ_JAYKYV010000010.1"/>
</dbReference>
<dbReference type="SMART" id="SM00138">
    <property type="entry name" value="MeTrc"/>
    <property type="match status" value="1"/>
</dbReference>
<dbReference type="InterPro" id="IPR029063">
    <property type="entry name" value="SAM-dependent_MTases_sf"/>
</dbReference>
<feature type="active site" evidence="6">
    <location>
        <position position="13"/>
    </location>
</feature>
<feature type="coiled-coil region" evidence="7">
    <location>
        <begin position="647"/>
        <end position="723"/>
    </location>
</feature>
<evidence type="ECO:0000313" key="13">
    <source>
        <dbReference type="EMBL" id="MEC4266088.1"/>
    </source>
</evidence>
<comment type="catalytic activity">
    <reaction evidence="1">
        <text>ATP + protein L-histidine = ADP + protein N-phospho-L-histidine.</text>
        <dbReference type="EC" id="2.7.13.3"/>
    </reaction>
</comment>
<dbReference type="PRINTS" id="PR00996">
    <property type="entry name" value="CHERMTFRASE"/>
</dbReference>
<dbReference type="Gene3D" id="3.40.50.150">
    <property type="entry name" value="Vaccinia Virus protein VP39"/>
    <property type="match status" value="1"/>
</dbReference>
<dbReference type="InterPro" id="IPR022641">
    <property type="entry name" value="CheR_N"/>
</dbReference>
<feature type="domain" description="Histidine kinase" evidence="8">
    <location>
        <begin position="1122"/>
        <end position="1333"/>
    </location>
</feature>
<dbReference type="InterPro" id="IPR036890">
    <property type="entry name" value="HATPase_C_sf"/>
</dbReference>
<dbReference type="PROSITE" id="PS50112">
    <property type="entry name" value="PAS"/>
    <property type="match status" value="2"/>
</dbReference>
<feature type="coiled-coil region" evidence="7">
    <location>
        <begin position="1095"/>
        <end position="1151"/>
    </location>
</feature>
<dbReference type="Pfam" id="PF00512">
    <property type="entry name" value="HisKA"/>
    <property type="match status" value="1"/>
</dbReference>
<keyword evidence="6" id="KW-0145">Chemotaxis</keyword>
<dbReference type="CDD" id="cd00082">
    <property type="entry name" value="HisKA"/>
    <property type="match status" value="1"/>
</dbReference>
<dbReference type="PANTHER" id="PTHR24422:SF27">
    <property type="entry name" value="PROTEIN-GLUTAMATE O-METHYLTRANSFERASE"/>
    <property type="match status" value="1"/>
</dbReference>
<dbReference type="CDD" id="cd16434">
    <property type="entry name" value="CheB-CheR_fusion"/>
    <property type="match status" value="1"/>
</dbReference>
<dbReference type="GO" id="GO:0008168">
    <property type="term" value="F:methyltransferase activity"/>
    <property type="evidence" value="ECO:0007669"/>
    <property type="project" value="UniProtKB-KW"/>
</dbReference>
<dbReference type="Pfam" id="PF03705">
    <property type="entry name" value="CheR_N"/>
    <property type="match status" value="1"/>
</dbReference>
<dbReference type="Pfam" id="PF01339">
    <property type="entry name" value="CheB_methylest"/>
    <property type="match status" value="1"/>
</dbReference>
<dbReference type="InterPro" id="IPR022642">
    <property type="entry name" value="CheR_C"/>
</dbReference>
<dbReference type="InterPro" id="IPR035965">
    <property type="entry name" value="PAS-like_dom_sf"/>
</dbReference>
<dbReference type="PROSITE" id="PS50123">
    <property type="entry name" value="CHER"/>
    <property type="match status" value="1"/>
</dbReference>
<dbReference type="EMBL" id="JAYMGW010000010">
    <property type="protein sequence ID" value="MEC4266088.1"/>
    <property type="molecule type" value="Genomic_DNA"/>
</dbReference>
<dbReference type="Pfam" id="PF02518">
    <property type="entry name" value="HATPase_c"/>
    <property type="match status" value="1"/>
</dbReference>
<name>A0ABU6IT09_9FLAO</name>
<dbReference type="Pfam" id="PF01739">
    <property type="entry name" value="CheR"/>
    <property type="match status" value="1"/>
</dbReference>
<dbReference type="Gene3D" id="3.40.50.180">
    <property type="entry name" value="Methylesterase CheB, C-terminal domain"/>
    <property type="match status" value="1"/>
</dbReference>
<keyword evidence="3 13" id="KW-0489">Methyltransferase</keyword>
<organism evidence="13 14">
    <name type="scientific">Flagellimonas halotolerans</name>
    <dbReference type="NCBI Taxonomy" id="3112164"/>
    <lineage>
        <taxon>Bacteria</taxon>
        <taxon>Pseudomonadati</taxon>
        <taxon>Bacteroidota</taxon>
        <taxon>Flavobacteriia</taxon>
        <taxon>Flavobacteriales</taxon>
        <taxon>Flavobacteriaceae</taxon>
        <taxon>Flagellimonas</taxon>
    </lineage>
</organism>
<dbReference type="PROSITE" id="PS50122">
    <property type="entry name" value="CHEB"/>
    <property type="match status" value="1"/>
</dbReference>
<dbReference type="NCBIfam" id="TIGR00229">
    <property type="entry name" value="sensory_box"/>
    <property type="match status" value="2"/>
</dbReference>
<dbReference type="Gene3D" id="3.30.565.10">
    <property type="entry name" value="Histidine kinase-like ATPase, C-terminal domain"/>
    <property type="match status" value="1"/>
</dbReference>
<dbReference type="InterPro" id="IPR000700">
    <property type="entry name" value="PAS-assoc_C"/>
</dbReference>
<evidence type="ECO:0000256" key="6">
    <source>
        <dbReference type="PROSITE-ProRule" id="PRU00050"/>
    </source>
</evidence>
<dbReference type="SUPFAM" id="SSF47384">
    <property type="entry name" value="Homodimeric domain of signal transducing histidine kinase"/>
    <property type="match status" value="1"/>
</dbReference>
<dbReference type="SUPFAM" id="SSF53335">
    <property type="entry name" value="S-adenosyl-L-methionine-dependent methyltransferases"/>
    <property type="match status" value="1"/>
</dbReference>
<dbReference type="Gene3D" id="3.30.450.20">
    <property type="entry name" value="PAS domain"/>
    <property type="match status" value="3"/>
</dbReference>
<evidence type="ECO:0000256" key="4">
    <source>
        <dbReference type="ARBA" id="ARBA00022679"/>
    </source>
</evidence>
<dbReference type="InterPro" id="IPR036804">
    <property type="entry name" value="CheR_N_sf"/>
</dbReference>
<dbReference type="InterPro" id="IPR000014">
    <property type="entry name" value="PAS"/>
</dbReference>
<evidence type="ECO:0000259" key="8">
    <source>
        <dbReference type="PROSITE" id="PS50109"/>
    </source>
</evidence>
<evidence type="ECO:0000313" key="14">
    <source>
        <dbReference type="Proteomes" id="UP001355298"/>
    </source>
</evidence>
<dbReference type="InterPro" id="IPR001610">
    <property type="entry name" value="PAC"/>
</dbReference>
<dbReference type="InterPro" id="IPR013767">
    <property type="entry name" value="PAS_fold"/>
</dbReference>
<sequence>MNDRLCIIGIGASAGGLEPLEDFFELVPTRTNLCFVVIQHLAPDHKSLMDELLARHTNLPIEIIEDGMVPKSGCIYLNPPKKTVLLDEGAFVLVEKPNKKLSFPISSFFSSLAEYSEGKCCAIVLSGTGSDGTNGIKDVKEYGGLILAQDPAQAKFNGMPNSAIASGMVDKVCRVEEMGTEITAFFDNLMKMDPMGPPKREDEPNTQAVLRLLFERTGMDFSAYKPSTVHRRIHRRISLLGYTNIEEYREFLKDTPTEANKLARELLIGVTRFFRDQEAFMALKEKAIPRIVEQNRDTKTIRVWVPACSTGEEAYSIAILIKDYLWKHKLRYDVSIFATDLNGEAIKFAGNRIFPESIVSDVPTEYLETYFYSKPSGFTVTKEIRDMVVFSAHNLIQDPPFNKIDLVSCRNFLIYINDSLQQQVFSVFQYALRNQGILFLGTSESLGRAQDNFLELSKRHKIYMNKESKRFVPKHPISMNIRGSKKAATFGAFTEEPAKDGLWGTGKRTGEIQQAIIQEYAPDTLIVDDQFNLLHSSGNAHRWLTVPVGEISSNLIKMLPEELRISLEVVGRQVLQTGKPMEISSIRVPKQIRPFVEGQKSIAIRVRQKMLLDGEPILLIAFEQDKLDDTEVHYDSIDLATATQEKINILERELRVNQETLQTTIEELESSNEELQSANEELQSSNEELESVNEELYTVNAEYQERNLELSSAKEDLENLIESTNVAMLFLDHELNIRRFTPAIKEILELLPHDIGRNITHFRGKIRLENLMGHIEAVLLTSEVFESRIEDIKNKKYLLKISPFRTKSNEIKGVVLIFLELTKALGKRKALELSKLSLESLRSRDKDTNQVLEPILDNLRDMVCIIDKEGTIEYCNSTVTEIMGLPFDEVDQTNFFDKIMDKKSRDQIQGIIARSTNDNKSGLCSFRINKKGFGPRWMEATIKGITCGSSGAMKYLMTVRDVHFKKLDEISLQKMSLIAEQTNSAVIITDTRGEITYANRAFEKMTGFTEREALGKTPGSLLQGEDSDPKTIKEMSEAIKLKKGFDVNLINYDKTGNKYDVNIKAEPLYDRENNFLGFFSIQNDITGQQEHLRQVHRLNEIIQNQNIKLKEINRSLEEFAYIASHDLKAPVRNIKGMLELIERKGKNLQEERRHRYFEIIKDSSNEINRLIDSLLEYSRSGTVKEDKKRIDIMETLQGIKRTFELELQKIGGELHLETEVDHIEVYPTLFNRLMTNLIGNAVKYRGDKPLKVAVKARPTDEMIIFEVSDNGVGIAEKYFDDIFKIFKVVSPNSDSNGIGLSVCKKIAELHNGTIRLISEPEKGTTFFVELPKH</sequence>
<keyword evidence="14" id="KW-1185">Reference proteome</keyword>
<protein>
    <submittedName>
        <fullName evidence="13">CheR family methyltransferase</fullName>
    </submittedName>
</protein>
<dbReference type="Gene3D" id="1.10.287.130">
    <property type="match status" value="1"/>
</dbReference>
<dbReference type="GO" id="GO:0032259">
    <property type="term" value="P:methylation"/>
    <property type="evidence" value="ECO:0007669"/>
    <property type="project" value="UniProtKB-KW"/>
</dbReference>
<dbReference type="PANTHER" id="PTHR24422">
    <property type="entry name" value="CHEMOTAXIS PROTEIN METHYLTRANSFERASE"/>
    <property type="match status" value="1"/>
</dbReference>
<dbReference type="InterPro" id="IPR035909">
    <property type="entry name" value="CheB_C"/>
</dbReference>
<comment type="caution">
    <text evidence="13">The sequence shown here is derived from an EMBL/GenBank/DDBJ whole genome shotgun (WGS) entry which is preliminary data.</text>
</comment>